<evidence type="ECO:0000256" key="8">
    <source>
        <dbReference type="ARBA" id="ARBA00022824"/>
    </source>
</evidence>
<dbReference type="OMA" id="LINCWIL"/>
<keyword evidence="7 13" id="KW-0812">Transmembrane</keyword>
<reference evidence="14" key="2">
    <citation type="submission" date="2020-02" db="EMBL/GenBank/DDBJ databases">
        <title>Esox lucius (northern pike) genome, fEsoLuc1, primary haplotype.</title>
        <authorList>
            <person name="Myers G."/>
            <person name="Karagic N."/>
            <person name="Meyer A."/>
            <person name="Pippel M."/>
            <person name="Reichard M."/>
            <person name="Winkler S."/>
            <person name="Tracey A."/>
            <person name="Sims Y."/>
            <person name="Howe K."/>
            <person name="Rhie A."/>
            <person name="Formenti G."/>
            <person name="Durbin R."/>
            <person name="Fedrigo O."/>
            <person name="Jarvis E.D."/>
        </authorList>
    </citation>
    <scope>NUCLEOTIDE SEQUENCE [LARGE SCALE GENOMIC DNA]</scope>
</reference>
<evidence type="ECO:0000256" key="3">
    <source>
        <dbReference type="ARBA" id="ARBA00011071"/>
    </source>
</evidence>
<evidence type="ECO:0000256" key="4">
    <source>
        <dbReference type="ARBA" id="ARBA00022502"/>
    </source>
</evidence>
<evidence type="ECO:0000256" key="9">
    <source>
        <dbReference type="ARBA" id="ARBA00022989"/>
    </source>
</evidence>
<protein>
    <recommendedName>
        <fullName evidence="12 13">GPI alpha-1,4-mannosyltransferase I, catalytic subunit</fullName>
        <ecNumber evidence="13">2.4.1.-</ecNumber>
    </recommendedName>
    <alternativeName>
        <fullName evidence="13">GPI mannosyltransferase I</fullName>
    </alternativeName>
</protein>
<dbReference type="InterPro" id="IPR007704">
    <property type="entry name" value="PIG-M"/>
</dbReference>
<dbReference type="InParanoid" id="A0A6Q2XDI8"/>
<evidence type="ECO:0000256" key="5">
    <source>
        <dbReference type="ARBA" id="ARBA00022676"/>
    </source>
</evidence>
<keyword evidence="8 13" id="KW-0256">Endoplasmic reticulum</keyword>
<keyword evidence="4 13" id="KW-0337">GPI-anchor biosynthesis</keyword>
<reference evidence="15" key="1">
    <citation type="journal article" date="2014" name="PLoS ONE">
        <title>The genome and linkage map of the northern pike (Esox lucius): conserved synteny revealed between the salmonid sister group and the Neoteleostei.</title>
        <authorList>
            <person name="Rondeau E.B."/>
            <person name="Minkley D.R."/>
            <person name="Leong J.S."/>
            <person name="Messmer A.M."/>
            <person name="Jantzen J.R."/>
            <person name="von Schalburg K.R."/>
            <person name="Lemon C."/>
            <person name="Bird N.H."/>
            <person name="Koop B.F."/>
        </authorList>
    </citation>
    <scope>NUCLEOTIDE SEQUENCE</scope>
</reference>
<keyword evidence="5 13" id="KW-0328">Glycosyltransferase</keyword>
<dbReference type="PANTHER" id="PTHR12886">
    <property type="entry name" value="PIG-M MANNOSYLTRANSFERASE"/>
    <property type="match status" value="1"/>
</dbReference>
<evidence type="ECO:0000256" key="1">
    <source>
        <dbReference type="ARBA" id="ARBA00004477"/>
    </source>
</evidence>
<evidence type="ECO:0000256" key="7">
    <source>
        <dbReference type="ARBA" id="ARBA00022692"/>
    </source>
</evidence>
<dbReference type="GO" id="GO:0006506">
    <property type="term" value="P:GPI anchor biosynthetic process"/>
    <property type="evidence" value="ECO:0007669"/>
    <property type="project" value="UniProtKB-UniPathway"/>
</dbReference>
<evidence type="ECO:0000256" key="2">
    <source>
        <dbReference type="ARBA" id="ARBA00004687"/>
    </source>
</evidence>
<evidence type="ECO:0000256" key="11">
    <source>
        <dbReference type="ARBA" id="ARBA00093408"/>
    </source>
</evidence>
<dbReference type="GO" id="GO:0051751">
    <property type="term" value="F:alpha-1,4-mannosyltransferase activity"/>
    <property type="evidence" value="ECO:0007669"/>
    <property type="project" value="InterPro"/>
</dbReference>
<feature type="transmembrane region" description="Helical" evidence="13">
    <location>
        <begin position="175"/>
        <end position="195"/>
    </location>
</feature>
<dbReference type="PANTHER" id="PTHR12886:SF0">
    <property type="entry name" value="GPI MANNOSYLTRANSFERASE 1"/>
    <property type="match status" value="1"/>
</dbReference>
<evidence type="ECO:0000256" key="13">
    <source>
        <dbReference type="RuleBase" id="RU365064"/>
    </source>
</evidence>
<keyword evidence="6 13" id="KW-0808">Transferase</keyword>
<reference evidence="14" key="3">
    <citation type="submission" date="2025-08" db="UniProtKB">
        <authorList>
            <consortium name="Ensembl"/>
        </authorList>
    </citation>
    <scope>IDENTIFICATION</scope>
</reference>
<evidence type="ECO:0000256" key="12">
    <source>
        <dbReference type="ARBA" id="ARBA00093608"/>
    </source>
</evidence>
<comment type="function">
    <text evidence="11 13">Catalytic subunit of the glycosylphosphatidylinositol-mannosyltransferase I complex which catalyzes the transfer of the first mannose, via an alpha-1,4 bond from a dolichol-phosphate-mannose (Dol-P-Man) to the glucosaminyl acyl phosphatidylinositol (GlcN-(acyl)PI) intermediate to generate alpha-D-Man-(1-&gt;4)-alpha-D-GlcN-(1-&gt;6)-(1-radyl,2-acyl-sn-glycero-3-phospho)-2-acyl-inositol and participates in the sixth step of the glycosylphosphatidylinositol-anchor biosynthesis.</text>
</comment>
<sequence>MQTNKHVLFTARTTVVKYTDIDYHVFTDAARFITQGQSPYNRSTYRYTPLLAWILTPNIYLNHIFGNLLFITCDVLSGHVIYHILRQRGLSCEAACGVCSQWLLNPLPMAGVSSSANAELILAVLVLATLLCLELNRLVTAAMLYSLAVHMIYPVTYVLPIALSLQAFRLLNKELLLFAGVSGMVFCGLNLLFYYIYNVNSMFFCSTSSGMCLLPVVLPRLTIKKGLGIWFAGQGIWLTPAYYLEFEGYNTFLLIWLAGLLFLIINSFIMVQIISHYKPSHTVKSLKAE</sequence>
<evidence type="ECO:0000313" key="14">
    <source>
        <dbReference type="Ensembl" id="ENSELUP00000052034.2"/>
    </source>
</evidence>
<dbReference type="AlphaFoldDB" id="A0A6Q2XDI8"/>
<reference evidence="14" key="4">
    <citation type="submission" date="2025-09" db="UniProtKB">
        <authorList>
            <consortium name="Ensembl"/>
        </authorList>
    </citation>
    <scope>IDENTIFICATION</scope>
</reference>
<feature type="transmembrane region" description="Helical" evidence="13">
    <location>
        <begin position="249"/>
        <end position="271"/>
    </location>
</feature>
<dbReference type="Pfam" id="PF05007">
    <property type="entry name" value="Mannosyl_trans"/>
    <property type="match status" value="2"/>
</dbReference>
<dbReference type="GO" id="GO:1990529">
    <property type="term" value="C:glycosylphosphatidylinositol-mannosyltransferase I complex"/>
    <property type="evidence" value="ECO:0007669"/>
    <property type="project" value="TreeGrafter"/>
</dbReference>
<comment type="caution">
    <text evidence="13">Lacks conserved residue(s) required for the propagation of feature annotation.</text>
</comment>
<dbReference type="GO" id="GO:0004376">
    <property type="term" value="F:GPI mannosyltransferase activity"/>
    <property type="evidence" value="ECO:0007669"/>
    <property type="project" value="InterPro"/>
</dbReference>
<comment type="subcellular location">
    <subcellularLocation>
        <location evidence="1 13">Endoplasmic reticulum membrane</location>
        <topology evidence="1 13">Multi-pass membrane protein</topology>
    </subcellularLocation>
</comment>
<feature type="transmembrane region" description="Helical" evidence="13">
    <location>
        <begin position="118"/>
        <end position="136"/>
    </location>
</feature>
<feature type="transmembrane region" description="Helical" evidence="13">
    <location>
        <begin position="142"/>
        <end position="163"/>
    </location>
</feature>
<dbReference type="Proteomes" id="UP000265140">
    <property type="component" value="Chromosome 21"/>
</dbReference>
<comment type="similarity">
    <text evidence="3 13">Belongs to the PIGM family.</text>
</comment>
<evidence type="ECO:0000313" key="15">
    <source>
        <dbReference type="Proteomes" id="UP000265140"/>
    </source>
</evidence>
<evidence type="ECO:0000256" key="6">
    <source>
        <dbReference type="ARBA" id="ARBA00022679"/>
    </source>
</evidence>
<accession>A0A6Q2XDI8</accession>
<proteinExistence type="inferred from homology"/>
<keyword evidence="10 13" id="KW-0472">Membrane</keyword>
<dbReference type="GO" id="GO:0005789">
    <property type="term" value="C:endoplasmic reticulum membrane"/>
    <property type="evidence" value="ECO:0007669"/>
    <property type="project" value="UniProtKB-SubCell"/>
</dbReference>
<dbReference type="Ensembl" id="ENSELUT00000058060.2">
    <property type="protein sequence ID" value="ENSELUP00000052034.2"/>
    <property type="gene ID" value="ENSELUG00000028252.2"/>
</dbReference>
<name>A0A6Q2XDI8_ESOLU</name>
<dbReference type="UniPathway" id="UPA00196"/>
<comment type="pathway">
    <text evidence="2 13">Glycolipid biosynthesis; glycosylphosphatidylinositol-anchor biosynthesis.</text>
</comment>
<organism evidence="14 15">
    <name type="scientific">Esox lucius</name>
    <name type="common">Northern pike</name>
    <dbReference type="NCBI Taxonomy" id="8010"/>
    <lineage>
        <taxon>Eukaryota</taxon>
        <taxon>Metazoa</taxon>
        <taxon>Chordata</taxon>
        <taxon>Craniata</taxon>
        <taxon>Vertebrata</taxon>
        <taxon>Euteleostomi</taxon>
        <taxon>Actinopterygii</taxon>
        <taxon>Neopterygii</taxon>
        <taxon>Teleostei</taxon>
        <taxon>Protacanthopterygii</taxon>
        <taxon>Esociformes</taxon>
        <taxon>Esocidae</taxon>
        <taxon>Esox</taxon>
    </lineage>
</organism>
<dbReference type="EC" id="2.4.1.-" evidence="13"/>
<dbReference type="GeneTree" id="ENSGT00390000017728"/>
<keyword evidence="9 13" id="KW-1133">Transmembrane helix</keyword>
<evidence type="ECO:0000256" key="10">
    <source>
        <dbReference type="ARBA" id="ARBA00023136"/>
    </source>
</evidence>
<keyword evidence="15" id="KW-1185">Reference proteome</keyword>